<dbReference type="GO" id="GO:0005634">
    <property type="term" value="C:nucleus"/>
    <property type="evidence" value="ECO:0007669"/>
    <property type="project" value="UniProtKB-SubCell"/>
</dbReference>
<dbReference type="Proteomes" id="UP000178912">
    <property type="component" value="Unassembled WGS sequence"/>
</dbReference>
<comment type="similarity">
    <text evidence="3">Belongs to the histone H3 family.</text>
</comment>
<dbReference type="SUPFAM" id="SSF47113">
    <property type="entry name" value="Histone-fold"/>
    <property type="match status" value="1"/>
</dbReference>
<evidence type="ECO:0000256" key="2">
    <source>
        <dbReference type="ARBA" id="ARBA00004286"/>
    </source>
</evidence>
<evidence type="ECO:0000256" key="8">
    <source>
        <dbReference type="ARBA" id="ARBA00023269"/>
    </source>
</evidence>
<keyword evidence="12" id="KW-1185">Reference proteome</keyword>
<dbReference type="AlphaFoldDB" id="A0A1E1K788"/>
<dbReference type="PROSITE" id="PS00959">
    <property type="entry name" value="HISTONE_H3_2"/>
    <property type="match status" value="1"/>
</dbReference>
<dbReference type="PANTHER" id="PTHR46177">
    <property type="entry name" value="INTEGRASE CATALYTIC DOMAIN-CONTAINING PROTEIN"/>
    <property type="match status" value="1"/>
</dbReference>
<dbReference type="GO" id="GO:0046982">
    <property type="term" value="F:protein heterodimerization activity"/>
    <property type="evidence" value="ECO:0007669"/>
    <property type="project" value="InterPro"/>
</dbReference>
<feature type="domain" description="Integrase catalytic" evidence="10">
    <location>
        <begin position="361"/>
        <end position="557"/>
    </location>
</feature>
<evidence type="ECO:0000259" key="10">
    <source>
        <dbReference type="PROSITE" id="PS50994"/>
    </source>
</evidence>
<feature type="compositionally biased region" description="Low complexity" evidence="9">
    <location>
        <begin position="25"/>
        <end position="35"/>
    </location>
</feature>
<keyword evidence="5" id="KW-0694">RNA-binding</keyword>
<dbReference type="GO" id="GO:0000786">
    <property type="term" value="C:nucleosome"/>
    <property type="evidence" value="ECO:0007669"/>
    <property type="project" value="UniProtKB-KW"/>
</dbReference>
<dbReference type="EMBL" id="FJUX01000012">
    <property type="protein sequence ID" value="CZS92464.1"/>
    <property type="molecule type" value="Genomic_DNA"/>
</dbReference>
<dbReference type="PANTHER" id="PTHR46177:SF1">
    <property type="entry name" value="INTEGRASE CATALYTIC DOMAIN-CONTAINING PROTEIN"/>
    <property type="match status" value="1"/>
</dbReference>
<dbReference type="SUPFAM" id="SSF53098">
    <property type="entry name" value="Ribonuclease H-like"/>
    <property type="match status" value="1"/>
</dbReference>
<dbReference type="InterPro" id="IPR012337">
    <property type="entry name" value="RNaseH-like_sf"/>
</dbReference>
<dbReference type="OrthoDB" id="3546635at2759"/>
<name>A0A1E1K788_9HELO</name>
<dbReference type="Gene3D" id="3.30.420.10">
    <property type="entry name" value="Ribonuclease H-like superfamily/Ribonuclease H"/>
    <property type="match status" value="1"/>
</dbReference>
<evidence type="ECO:0000256" key="4">
    <source>
        <dbReference type="ARBA" id="ARBA00022454"/>
    </source>
</evidence>
<dbReference type="Pfam" id="PF24764">
    <property type="entry name" value="rva_4"/>
    <property type="match status" value="1"/>
</dbReference>
<dbReference type="InterPro" id="IPR007125">
    <property type="entry name" value="H2A/H2B/H3"/>
</dbReference>
<dbReference type="InterPro" id="IPR001584">
    <property type="entry name" value="Integrase_cat-core"/>
</dbReference>
<dbReference type="SMART" id="SM00428">
    <property type="entry name" value="H3"/>
    <property type="match status" value="1"/>
</dbReference>
<evidence type="ECO:0000256" key="9">
    <source>
        <dbReference type="SAM" id="MobiDB-lite"/>
    </source>
</evidence>
<gene>
    <name evidence="11" type="ORF">RAG0_03032</name>
</gene>
<dbReference type="PROSITE" id="PS50994">
    <property type="entry name" value="INTEGRASE"/>
    <property type="match status" value="1"/>
</dbReference>
<dbReference type="Gene3D" id="1.10.20.10">
    <property type="entry name" value="Histone, subunit A"/>
    <property type="match status" value="1"/>
</dbReference>
<evidence type="ECO:0000256" key="3">
    <source>
        <dbReference type="ARBA" id="ARBA00010343"/>
    </source>
</evidence>
<dbReference type="GO" id="GO:0015074">
    <property type="term" value="P:DNA integration"/>
    <property type="evidence" value="ECO:0007669"/>
    <property type="project" value="InterPro"/>
</dbReference>
<dbReference type="CDD" id="cd22911">
    <property type="entry name" value="HFD_H3"/>
    <property type="match status" value="1"/>
</dbReference>
<dbReference type="Pfam" id="PF00125">
    <property type="entry name" value="Histone"/>
    <property type="match status" value="1"/>
</dbReference>
<comment type="subcellular location">
    <subcellularLocation>
        <location evidence="2">Chromosome</location>
    </subcellularLocation>
    <subcellularLocation>
        <location evidence="1">Nucleus</location>
    </subcellularLocation>
</comment>
<dbReference type="InterPro" id="IPR000164">
    <property type="entry name" value="Histone_H3/CENP-A"/>
</dbReference>
<evidence type="ECO:0000256" key="7">
    <source>
        <dbReference type="ARBA" id="ARBA00023242"/>
    </source>
</evidence>
<evidence type="ECO:0000256" key="1">
    <source>
        <dbReference type="ARBA" id="ARBA00004123"/>
    </source>
</evidence>
<dbReference type="GO" id="GO:0003677">
    <property type="term" value="F:DNA binding"/>
    <property type="evidence" value="ECO:0007669"/>
    <property type="project" value="UniProtKB-KW"/>
</dbReference>
<keyword evidence="7" id="KW-0539">Nucleus</keyword>
<feature type="region of interest" description="Disordered" evidence="9">
    <location>
        <begin position="1"/>
        <end position="59"/>
    </location>
</feature>
<dbReference type="InterPro" id="IPR009072">
    <property type="entry name" value="Histone-fold"/>
</dbReference>
<keyword evidence="4" id="KW-0158">Chromosome</keyword>
<organism evidence="11 12">
    <name type="scientific">Rhynchosporium agropyri</name>
    <dbReference type="NCBI Taxonomy" id="914238"/>
    <lineage>
        <taxon>Eukaryota</taxon>
        <taxon>Fungi</taxon>
        <taxon>Dikarya</taxon>
        <taxon>Ascomycota</taxon>
        <taxon>Pezizomycotina</taxon>
        <taxon>Leotiomycetes</taxon>
        <taxon>Helotiales</taxon>
        <taxon>Ploettnerulaceae</taxon>
        <taxon>Rhynchosporium</taxon>
    </lineage>
</organism>
<dbReference type="GO" id="GO:0003723">
    <property type="term" value="F:RNA binding"/>
    <property type="evidence" value="ECO:0007669"/>
    <property type="project" value="UniProtKB-KW"/>
</dbReference>
<reference evidence="12" key="1">
    <citation type="submission" date="2016-03" db="EMBL/GenBank/DDBJ databases">
        <authorList>
            <person name="Guldener U."/>
        </authorList>
    </citation>
    <scope>NUCLEOTIDE SEQUENCE [LARGE SCALE GENOMIC DNA]</scope>
    <source>
        <strain evidence="12">04CH-RAC-A.6.1</strain>
    </source>
</reference>
<evidence type="ECO:0000256" key="6">
    <source>
        <dbReference type="ARBA" id="ARBA00023125"/>
    </source>
</evidence>
<dbReference type="InterPro" id="IPR036397">
    <property type="entry name" value="RNaseH_sf"/>
</dbReference>
<dbReference type="FunFam" id="1.10.20.10:FF:000085">
    <property type="entry name" value="Histone H3.2"/>
    <property type="match status" value="1"/>
</dbReference>
<dbReference type="GO" id="GO:0030527">
    <property type="term" value="F:structural constituent of chromatin"/>
    <property type="evidence" value="ECO:0007669"/>
    <property type="project" value="InterPro"/>
</dbReference>
<dbReference type="InterPro" id="IPR058913">
    <property type="entry name" value="Integrase_dom_put"/>
</dbReference>
<accession>A0A1E1K788</accession>
<evidence type="ECO:0000313" key="11">
    <source>
        <dbReference type="EMBL" id="CZS92464.1"/>
    </source>
</evidence>
<evidence type="ECO:0000256" key="5">
    <source>
        <dbReference type="ARBA" id="ARBA00022884"/>
    </source>
</evidence>
<sequence length="706" mass="80968">MGPIARGPKAAKQASNAPKGKNKKTPAPASASASPAPSPKKKARRKTGPGLKTANFSDNRVKKKTFAEKIATWNQKKAEYHVKYPEGHFSVRAPVNTKPHRFKPGTVALRQIRRYQKTTDLLCAKLPFQRLVREIAQEMKSELRFQASAIQGLQEATEAFITAYMEGANMAAIHAKRVTIQSKDIKLTSWYSNHHMLTGRGGSSNTAIKATFHRKLEQWGDAPKKYAEYLKDELLLNKVKCMYSDNIKQKNMLVYLNEYEGYPGLSDWQLRNIRKFLGLTYRNKAPEPSPELRELATRIILRDLQSSLLVQTGYRKVTSHLRVNHQITIPRRIVREIVLELDSTGVQSRTLDAPRLRRRFMVKGPNRIWSLDGHDKLSKYGFQIYGIMDGYSRRILGFFVGYSNRTQIAVGKFFLHVVREFGIPKATRADKGTETKLLGAMQLGFRRAVKPGLASSKALAFGTSTKNQRIERFWRTLIDQFTNQWMEYFGDLDKRGRFSEHSKYDIMALQFLFMDQLRRLLQQSITICNKTTIRRQRFRDDYLPTGRSPFELHRYPLNGIKNYGSPADPQLLHWFEDKFSWYDDQSYLTPRVREVCEDVVRTCGIPFNLGDLTTGADQHPEPIYELLREKLYTLAVAGEGIYPRPRYLGGLRRLVEEYQAAGSNLPRIHYQIPANLAGEQERDINITQVEEVGSESGSEEDTDMED</sequence>
<protein>
    <recommendedName>
        <fullName evidence="10">Integrase catalytic domain-containing protein</fullName>
    </recommendedName>
</protein>
<keyword evidence="8" id="KW-0544">Nucleosome core</keyword>
<evidence type="ECO:0000313" key="12">
    <source>
        <dbReference type="Proteomes" id="UP000178912"/>
    </source>
</evidence>
<proteinExistence type="inferred from homology"/>
<keyword evidence="6" id="KW-0238">DNA-binding</keyword>